<dbReference type="InterPro" id="IPR025110">
    <property type="entry name" value="AMP-bd_C"/>
</dbReference>
<evidence type="ECO:0000259" key="4">
    <source>
        <dbReference type="Pfam" id="PF13193"/>
    </source>
</evidence>
<comment type="caution">
    <text evidence="5">The sequence shown here is derived from an EMBL/GenBank/DDBJ whole genome shotgun (WGS) entry which is preliminary data.</text>
</comment>
<dbReference type="Gene3D" id="3.30.300.30">
    <property type="match status" value="1"/>
</dbReference>
<organism evidence="5">
    <name type="scientific">marine sediment metagenome</name>
    <dbReference type="NCBI Taxonomy" id="412755"/>
    <lineage>
        <taxon>unclassified sequences</taxon>
        <taxon>metagenomes</taxon>
        <taxon>ecological metagenomes</taxon>
    </lineage>
</organism>
<dbReference type="PANTHER" id="PTHR43201:SF5">
    <property type="entry name" value="MEDIUM-CHAIN ACYL-COA LIGASE ACSF2, MITOCHONDRIAL"/>
    <property type="match status" value="1"/>
</dbReference>
<evidence type="ECO:0000313" key="5">
    <source>
        <dbReference type="EMBL" id="GAF91361.1"/>
    </source>
</evidence>
<dbReference type="CDD" id="cd04433">
    <property type="entry name" value="AFD_class_I"/>
    <property type="match status" value="1"/>
</dbReference>
<dbReference type="Pfam" id="PF13193">
    <property type="entry name" value="AMP-binding_C"/>
    <property type="match status" value="1"/>
</dbReference>
<dbReference type="SUPFAM" id="SSF56801">
    <property type="entry name" value="Acetyl-CoA synthetase-like"/>
    <property type="match status" value="1"/>
</dbReference>
<evidence type="ECO:0008006" key="6">
    <source>
        <dbReference type="Google" id="ProtNLM"/>
    </source>
</evidence>
<dbReference type="Gene3D" id="3.40.50.980">
    <property type="match status" value="1"/>
</dbReference>
<dbReference type="InterPro" id="IPR045851">
    <property type="entry name" value="AMP-bd_C_sf"/>
</dbReference>
<dbReference type="GO" id="GO:0031956">
    <property type="term" value="F:medium-chain fatty acid-CoA ligase activity"/>
    <property type="evidence" value="ECO:0007669"/>
    <property type="project" value="TreeGrafter"/>
</dbReference>
<dbReference type="GO" id="GO:0006631">
    <property type="term" value="P:fatty acid metabolic process"/>
    <property type="evidence" value="ECO:0007669"/>
    <property type="project" value="TreeGrafter"/>
</dbReference>
<proteinExistence type="inferred from homology"/>
<dbReference type="InterPro" id="IPR000873">
    <property type="entry name" value="AMP-dep_synth/lig_dom"/>
</dbReference>
<dbReference type="PANTHER" id="PTHR43201">
    <property type="entry name" value="ACYL-COA SYNTHETASE"/>
    <property type="match status" value="1"/>
</dbReference>
<comment type="similarity">
    <text evidence="1">Belongs to the ATP-dependent AMP-binding enzyme family.</text>
</comment>
<gene>
    <name evidence="5" type="ORF">S01H1_25668</name>
</gene>
<dbReference type="Gene3D" id="2.30.38.10">
    <property type="entry name" value="Luciferase, Domain 3"/>
    <property type="match status" value="1"/>
</dbReference>
<accession>X0TW01</accession>
<feature type="domain" description="AMP-dependent synthetase/ligase" evidence="3">
    <location>
        <begin position="5"/>
        <end position="159"/>
    </location>
</feature>
<protein>
    <recommendedName>
        <fullName evidence="6">AMP-dependent synthetase/ligase domain-containing protein</fullName>
    </recommendedName>
</protein>
<dbReference type="AlphaFoldDB" id="X0TW01"/>
<evidence type="ECO:0000256" key="2">
    <source>
        <dbReference type="ARBA" id="ARBA00022598"/>
    </source>
</evidence>
<dbReference type="EMBL" id="BARS01015518">
    <property type="protein sequence ID" value="GAF91361.1"/>
    <property type="molecule type" value="Genomic_DNA"/>
</dbReference>
<evidence type="ECO:0000259" key="3">
    <source>
        <dbReference type="Pfam" id="PF00501"/>
    </source>
</evidence>
<evidence type="ECO:0000256" key="1">
    <source>
        <dbReference type="ARBA" id="ARBA00006432"/>
    </source>
</evidence>
<feature type="domain" description="AMP-binding enzyme C-terminal" evidence="4">
    <location>
        <begin position="211"/>
        <end position="284"/>
    </location>
</feature>
<keyword evidence="2" id="KW-0436">Ligase</keyword>
<reference evidence="5" key="1">
    <citation type="journal article" date="2014" name="Front. Microbiol.">
        <title>High frequency of phylogenetically diverse reductive dehalogenase-homologous genes in deep subseafloor sedimentary metagenomes.</title>
        <authorList>
            <person name="Kawai M."/>
            <person name="Futagami T."/>
            <person name="Toyoda A."/>
            <person name="Takaki Y."/>
            <person name="Nishi S."/>
            <person name="Hori S."/>
            <person name="Arai W."/>
            <person name="Tsubouchi T."/>
            <person name="Morono Y."/>
            <person name="Uchiyama I."/>
            <person name="Ito T."/>
            <person name="Fujiyama A."/>
            <person name="Inagaki F."/>
            <person name="Takami H."/>
        </authorList>
    </citation>
    <scope>NUCLEOTIDE SEQUENCE</scope>
    <source>
        <strain evidence="5">Expedition CK06-06</strain>
    </source>
</reference>
<dbReference type="Pfam" id="PF00501">
    <property type="entry name" value="AMP-binding"/>
    <property type="match status" value="1"/>
</dbReference>
<feature type="non-terminal residue" evidence="5">
    <location>
        <position position="284"/>
    </location>
</feature>
<sequence length="284" mass="31030">PFNYLLGFGLVVLMPIKAGATIAILPHFSSKSILETIEREKATLLIGVPASFNAMAMIDEETMQSCDLSSLKGVLTAGAKSSALLMEMLEKKFRLTVCEIYGLTELIIVTIGAFRDRKLGTAGKPLAEFKVLDKKGRELPRGSVGEAVARAPWMMKEYYKSPELTAKVLRDGWFHTGDLVKLDEEGYLEFIEKTSSIIVPSGGVKILPAAVEEVLLKHPAVAETACVGVLDDYKGQIPTAFIVLKEGQSATVDEIRDFCRQSLADYKVPKQISFVDSLPRTKSG</sequence>
<name>X0TW01_9ZZZZ</name>
<feature type="non-terminal residue" evidence="5">
    <location>
        <position position="1"/>
    </location>
</feature>